<evidence type="ECO:0008006" key="3">
    <source>
        <dbReference type="Google" id="ProtNLM"/>
    </source>
</evidence>
<evidence type="ECO:0000313" key="2">
    <source>
        <dbReference type="Proteomes" id="UP000016368"/>
    </source>
</evidence>
<name>F3KST4_9BURK</name>
<dbReference type="InterPro" id="IPR021727">
    <property type="entry name" value="DUF3299"/>
</dbReference>
<evidence type="ECO:0000313" key="1">
    <source>
        <dbReference type="EMBL" id="EGI77153.1"/>
    </source>
</evidence>
<keyword evidence="2" id="KW-1185">Reference proteome</keyword>
<dbReference type="Pfam" id="PF11736">
    <property type="entry name" value="DUF3299"/>
    <property type="match status" value="1"/>
</dbReference>
<dbReference type="Proteomes" id="UP000016368">
    <property type="component" value="Unassembled WGS sequence"/>
</dbReference>
<accession>F3KST4</accession>
<sequence>MRKDKDKDKDKDMTMPFLLDAVPRGSLVRCLLRRARTALVLMPFVLPLVLPVVHAYQGNPPPVVPPFQGDYKVTRWGELVPKDWDPYASLGALNPQGSAALPFNDASPEAMELNAKLREVWDHAPTNRALDGALTRLPGYVVPLEESRQGLKEFLLVPYFGACIHTPPPPANQIVHVVLDKPMQGVRSMDAVWVVGTLKTVRRGSDMGVSGYQLRATALAPYQR</sequence>
<dbReference type="AlphaFoldDB" id="F3KST4"/>
<dbReference type="Gene3D" id="2.40.50.870">
    <property type="entry name" value="Protein of unknown function (DUF3299)"/>
    <property type="match status" value="1"/>
</dbReference>
<organism evidence="1 2">
    <name type="scientific">Hylemonella gracilis ATCC 19624</name>
    <dbReference type="NCBI Taxonomy" id="887062"/>
    <lineage>
        <taxon>Bacteria</taxon>
        <taxon>Pseudomonadati</taxon>
        <taxon>Pseudomonadota</taxon>
        <taxon>Betaproteobacteria</taxon>
        <taxon>Burkholderiales</taxon>
        <taxon>Comamonadaceae</taxon>
        <taxon>Hylemonella</taxon>
    </lineage>
</organism>
<dbReference type="EMBL" id="AEGR01000052">
    <property type="protein sequence ID" value="EGI77153.1"/>
    <property type="molecule type" value="Genomic_DNA"/>
</dbReference>
<dbReference type="eggNOG" id="COG3495">
    <property type="taxonomic scope" value="Bacteria"/>
</dbReference>
<gene>
    <name evidence="1" type="ORF">HGR_07566</name>
</gene>
<protein>
    <recommendedName>
        <fullName evidence="3">Lipoprotein</fullName>
    </recommendedName>
</protein>
<proteinExistence type="predicted"/>
<reference evidence="1 2" key="1">
    <citation type="journal article" date="2011" name="EMBO J.">
        <title>Structural diversity of bacterial flagellar motors.</title>
        <authorList>
            <person name="Chen S."/>
            <person name="Beeby M."/>
            <person name="Murphy G.E."/>
            <person name="Leadbetter J.R."/>
            <person name="Hendrixson D.R."/>
            <person name="Briegel A."/>
            <person name="Li Z."/>
            <person name="Shi J."/>
            <person name="Tocheva E.I."/>
            <person name="Muller A."/>
            <person name="Dobro M.J."/>
            <person name="Jensen G.J."/>
        </authorList>
    </citation>
    <scope>NUCLEOTIDE SEQUENCE [LARGE SCALE GENOMIC DNA]</scope>
    <source>
        <strain evidence="1 2">ATCC 19624</strain>
    </source>
</reference>
<dbReference type="STRING" id="887062.HGR_07566"/>
<comment type="caution">
    <text evidence="1">The sequence shown here is derived from an EMBL/GenBank/DDBJ whole genome shotgun (WGS) entry which is preliminary data.</text>
</comment>